<dbReference type="Gene3D" id="3.90.1340.10">
    <property type="entry name" value="Phage tail collar domain"/>
    <property type="match status" value="1"/>
</dbReference>
<dbReference type="InterPro" id="IPR037053">
    <property type="entry name" value="Phage_tail_collar_dom_sf"/>
</dbReference>
<dbReference type="AlphaFoldDB" id="A0A6B9Z7C5"/>
<protein>
    <submittedName>
        <fullName evidence="3">Phage tail protein</fullName>
    </submittedName>
</protein>
<keyword evidence="4" id="KW-1185">Reference proteome</keyword>
<evidence type="ECO:0000259" key="2">
    <source>
        <dbReference type="Pfam" id="PF07484"/>
    </source>
</evidence>
<dbReference type="Proteomes" id="UP000476411">
    <property type="component" value="Chromosome"/>
</dbReference>
<dbReference type="EMBL" id="CP048113">
    <property type="protein sequence ID" value="QHS58132.1"/>
    <property type="molecule type" value="Genomic_DNA"/>
</dbReference>
<accession>A0A6B9Z7C5</accession>
<gene>
    <name evidence="3" type="ORF">GWR21_00535</name>
</gene>
<evidence type="ECO:0000313" key="4">
    <source>
        <dbReference type="Proteomes" id="UP000476411"/>
    </source>
</evidence>
<feature type="compositionally biased region" description="Polar residues" evidence="1">
    <location>
        <begin position="103"/>
        <end position="134"/>
    </location>
</feature>
<dbReference type="InterPro" id="IPR011083">
    <property type="entry name" value="Phage_tail_collar_dom"/>
</dbReference>
<reference evidence="3 4" key="1">
    <citation type="submission" date="2020-01" db="EMBL/GenBank/DDBJ databases">
        <title>Complete genome sequence of Chitinophaga sp. H33E-04 isolated from quinoa roots.</title>
        <authorList>
            <person name="Weon H.-Y."/>
            <person name="Lee S.A."/>
        </authorList>
    </citation>
    <scope>NUCLEOTIDE SEQUENCE [LARGE SCALE GENOMIC DNA]</scope>
    <source>
        <strain evidence="3 4">H33E-04</strain>
    </source>
</reference>
<organism evidence="3 4">
    <name type="scientific">Chitinophaga agri</name>
    <dbReference type="NCBI Taxonomy" id="2703787"/>
    <lineage>
        <taxon>Bacteria</taxon>
        <taxon>Pseudomonadati</taxon>
        <taxon>Bacteroidota</taxon>
        <taxon>Chitinophagia</taxon>
        <taxon>Chitinophagales</taxon>
        <taxon>Chitinophagaceae</taxon>
        <taxon>Chitinophaga</taxon>
    </lineage>
</organism>
<feature type="region of interest" description="Disordered" evidence="1">
    <location>
        <begin position="103"/>
        <end position="137"/>
    </location>
</feature>
<dbReference type="Pfam" id="PF07484">
    <property type="entry name" value="Collar"/>
    <property type="match status" value="1"/>
</dbReference>
<feature type="domain" description="Phage tail collar" evidence="2">
    <location>
        <begin position="6"/>
        <end position="62"/>
    </location>
</feature>
<dbReference type="SUPFAM" id="SSF88874">
    <property type="entry name" value="Receptor-binding domain of short tail fibre protein gp12"/>
    <property type="match status" value="1"/>
</dbReference>
<dbReference type="KEGG" id="chih:GWR21_00535"/>
<sequence length="183" mass="19180">MENYLGEIRLFPYTQIPTGWVSCSGQTLPIAQNQALFALLGIYYGGNGTTNFMLPNLNGRTIVGTGSSTSGTNYNIGQAAGTETVTLTVSTLPAHSHPVNANNSYDQGSPNTNYFGNPNTPSSPTQPGQNTGTVNLFAPAGGATVSMAPCVTATGGNLPHENRMPYLTLIYCIATQGIFPSRN</sequence>
<evidence type="ECO:0000256" key="1">
    <source>
        <dbReference type="SAM" id="MobiDB-lite"/>
    </source>
</evidence>
<dbReference type="RefSeq" id="WP_162329837.1">
    <property type="nucleotide sequence ID" value="NZ_CP048113.1"/>
</dbReference>
<evidence type="ECO:0000313" key="3">
    <source>
        <dbReference type="EMBL" id="QHS58132.1"/>
    </source>
</evidence>
<proteinExistence type="predicted"/>
<name>A0A6B9Z7C5_9BACT</name>